<dbReference type="RefSeq" id="WP_158289078.1">
    <property type="nucleotide sequence ID" value="NZ_SACT01000014.1"/>
</dbReference>
<accession>A0A437JLP2</accession>
<keyword evidence="2" id="KW-1185">Reference proteome</keyword>
<reference evidence="1 2" key="1">
    <citation type="submission" date="2019-01" db="EMBL/GenBank/DDBJ databases">
        <authorList>
            <person name="Chen W.-M."/>
        </authorList>
    </citation>
    <scope>NUCLEOTIDE SEQUENCE [LARGE SCALE GENOMIC DNA]</scope>
    <source>
        <strain evidence="1 2">ICH-3</strain>
    </source>
</reference>
<organism evidence="1 2">
    <name type="scientific">Rubrivivax albus</name>
    <dbReference type="NCBI Taxonomy" id="2499835"/>
    <lineage>
        <taxon>Bacteria</taxon>
        <taxon>Pseudomonadati</taxon>
        <taxon>Pseudomonadota</taxon>
        <taxon>Betaproteobacteria</taxon>
        <taxon>Burkholderiales</taxon>
        <taxon>Sphaerotilaceae</taxon>
        <taxon>Rubrivivax</taxon>
    </lineage>
</organism>
<dbReference type="AlphaFoldDB" id="A0A437JLP2"/>
<proteinExistence type="predicted"/>
<comment type="caution">
    <text evidence="1">The sequence shown here is derived from an EMBL/GenBank/DDBJ whole genome shotgun (WGS) entry which is preliminary data.</text>
</comment>
<gene>
    <name evidence="1" type="ORF">ENE75_23895</name>
</gene>
<dbReference type="Proteomes" id="UP000288178">
    <property type="component" value="Unassembled WGS sequence"/>
</dbReference>
<protein>
    <submittedName>
        <fullName evidence="1">Uncharacterized protein</fullName>
    </submittedName>
</protein>
<evidence type="ECO:0000313" key="2">
    <source>
        <dbReference type="Proteomes" id="UP000288178"/>
    </source>
</evidence>
<dbReference type="EMBL" id="SACT01000014">
    <property type="protein sequence ID" value="RVT47666.1"/>
    <property type="molecule type" value="Genomic_DNA"/>
</dbReference>
<sequence>MSKRSFRTQSELRFRQMLAEPISAATRDKTKALNEFAGVWLLVAQQAKPRLTRWAQQEIFFGVDMGPVLEEAADDIIEAATDEVLKQVSGEPQDPDLVLNDKVDLPLFFAKVCRKHNIPRDLRNRFVTNLTDRKGLSDLKSAFLRSGSRTAFSVTLVQQTTAVALEHPRLERRLPVGVLRQRLVDEGLLDELVEDLWRVLREDGAARIDQRLVKKARALHLTSDIFVGPLVQAIVSSSVLDSTAARRLAADALFALENLRFADEIQPSAASEDDENAPEYLFGVVPFGFTDVSERETFWRLMPRDRLLLLLYLQPFDTVFAFKAMALGVLGQKDYESLQVDSIAGKLAEHLASASYRGCMSAEDLAQLLGRKATTLSKELSILRGAFSAEDDESAAEDRQPTSRRA</sequence>
<name>A0A437JLP2_9BURK</name>
<evidence type="ECO:0000313" key="1">
    <source>
        <dbReference type="EMBL" id="RVT47666.1"/>
    </source>
</evidence>